<keyword evidence="2" id="KW-0004">4Fe-4S</keyword>
<accession>X1EUN1</accession>
<dbReference type="Gene3D" id="1.10.1060.10">
    <property type="entry name" value="Alpha-helical ferredoxin"/>
    <property type="match status" value="1"/>
</dbReference>
<evidence type="ECO:0000256" key="5">
    <source>
        <dbReference type="ARBA" id="ARBA00023004"/>
    </source>
</evidence>
<evidence type="ECO:0000256" key="6">
    <source>
        <dbReference type="ARBA" id="ARBA00023014"/>
    </source>
</evidence>
<keyword evidence="4" id="KW-0249">Electron transport</keyword>
<protein>
    <recommendedName>
        <fullName evidence="7">4Fe-4S ferredoxin-type domain-containing protein</fullName>
    </recommendedName>
</protein>
<organism evidence="8">
    <name type="scientific">marine sediment metagenome</name>
    <dbReference type="NCBI Taxonomy" id="412755"/>
    <lineage>
        <taxon>unclassified sequences</taxon>
        <taxon>metagenomes</taxon>
        <taxon>ecological metagenomes</taxon>
    </lineage>
</organism>
<dbReference type="Pfam" id="PF13183">
    <property type="entry name" value="Fer4_8"/>
    <property type="match status" value="1"/>
</dbReference>
<dbReference type="GO" id="GO:0051539">
    <property type="term" value="F:4 iron, 4 sulfur cluster binding"/>
    <property type="evidence" value="ECO:0007669"/>
    <property type="project" value="UniProtKB-KW"/>
</dbReference>
<sequence length="159" mass="17762">MTKNSKNEQSFDDRLDNLSEENCLIIKNEFKKLINYDFAAFLNTCVHCGLCADTCHYYIVDKNPKNIPANKLGLINKVFNRYFGLFAKIIPALYGSKVLNKDMVKEWVDSLFGRCTLCGRCALNCTMGINIPYIIRAARGALAAARLVPPGLQSTVDTA</sequence>
<evidence type="ECO:0000256" key="4">
    <source>
        <dbReference type="ARBA" id="ARBA00022982"/>
    </source>
</evidence>
<dbReference type="PANTHER" id="PTHR43551:SF1">
    <property type="entry name" value="HETERODISULFIDE REDUCTASE"/>
    <property type="match status" value="1"/>
</dbReference>
<reference evidence="8" key="1">
    <citation type="journal article" date="2014" name="Front. Microbiol.">
        <title>High frequency of phylogenetically diverse reductive dehalogenase-homologous genes in deep subseafloor sedimentary metagenomes.</title>
        <authorList>
            <person name="Kawai M."/>
            <person name="Futagami T."/>
            <person name="Toyoda A."/>
            <person name="Takaki Y."/>
            <person name="Nishi S."/>
            <person name="Hori S."/>
            <person name="Arai W."/>
            <person name="Tsubouchi T."/>
            <person name="Morono Y."/>
            <person name="Uchiyama I."/>
            <person name="Ito T."/>
            <person name="Fujiyama A."/>
            <person name="Inagaki F."/>
            <person name="Takami H."/>
        </authorList>
    </citation>
    <scope>NUCLEOTIDE SEQUENCE</scope>
    <source>
        <strain evidence="8">Expedition CK06-06</strain>
    </source>
</reference>
<dbReference type="EMBL" id="BART01031251">
    <property type="protein sequence ID" value="GAH12348.1"/>
    <property type="molecule type" value="Genomic_DNA"/>
</dbReference>
<dbReference type="InterPro" id="IPR017896">
    <property type="entry name" value="4Fe4S_Fe-S-bd"/>
</dbReference>
<keyword evidence="3" id="KW-0479">Metal-binding</keyword>
<dbReference type="PANTHER" id="PTHR43551">
    <property type="entry name" value="FUMARATE REDUCTASE IRON-SULFUR SUBUNIT"/>
    <property type="match status" value="1"/>
</dbReference>
<feature type="domain" description="4Fe-4S ferredoxin-type" evidence="7">
    <location>
        <begin position="36"/>
        <end position="65"/>
    </location>
</feature>
<feature type="non-terminal residue" evidence="8">
    <location>
        <position position="159"/>
    </location>
</feature>
<evidence type="ECO:0000313" key="8">
    <source>
        <dbReference type="EMBL" id="GAH12348.1"/>
    </source>
</evidence>
<proteinExistence type="predicted"/>
<comment type="caution">
    <text evidence="8">The sequence shown here is derived from an EMBL/GenBank/DDBJ whole genome shotgun (WGS) entry which is preliminary data.</text>
</comment>
<keyword evidence="1" id="KW-0813">Transport</keyword>
<dbReference type="PROSITE" id="PS51379">
    <property type="entry name" value="4FE4S_FER_2"/>
    <property type="match status" value="1"/>
</dbReference>
<dbReference type="AlphaFoldDB" id="X1EUN1"/>
<evidence type="ECO:0000259" key="7">
    <source>
        <dbReference type="PROSITE" id="PS51379"/>
    </source>
</evidence>
<name>X1EUN1_9ZZZZ</name>
<dbReference type="InterPro" id="IPR009051">
    <property type="entry name" value="Helical_ferredxn"/>
</dbReference>
<evidence type="ECO:0000256" key="3">
    <source>
        <dbReference type="ARBA" id="ARBA00022723"/>
    </source>
</evidence>
<keyword evidence="6" id="KW-0411">Iron-sulfur</keyword>
<keyword evidence="5" id="KW-0408">Iron</keyword>
<gene>
    <name evidence="8" type="ORF">S01H4_54328</name>
</gene>
<dbReference type="SUPFAM" id="SSF46548">
    <property type="entry name" value="alpha-helical ferredoxin"/>
    <property type="match status" value="1"/>
</dbReference>
<evidence type="ECO:0000256" key="1">
    <source>
        <dbReference type="ARBA" id="ARBA00022448"/>
    </source>
</evidence>
<dbReference type="GO" id="GO:0046872">
    <property type="term" value="F:metal ion binding"/>
    <property type="evidence" value="ECO:0007669"/>
    <property type="project" value="UniProtKB-KW"/>
</dbReference>
<evidence type="ECO:0000256" key="2">
    <source>
        <dbReference type="ARBA" id="ARBA00022485"/>
    </source>
</evidence>